<dbReference type="PANTHER" id="PTHR10696">
    <property type="entry name" value="GAMMA-BUTYROBETAINE HYDROXYLASE-RELATED"/>
    <property type="match status" value="1"/>
</dbReference>
<dbReference type="EMBL" id="BSDI01000048">
    <property type="protein sequence ID" value="GLI01691.1"/>
    <property type="molecule type" value="Genomic_DNA"/>
</dbReference>
<dbReference type="Gene3D" id="3.60.130.10">
    <property type="entry name" value="Clavaminate synthase-like"/>
    <property type="match status" value="1"/>
</dbReference>
<organism evidence="6 7">
    <name type="scientific">Phytohabitans aurantiacus</name>
    <dbReference type="NCBI Taxonomy" id="3016789"/>
    <lineage>
        <taxon>Bacteria</taxon>
        <taxon>Bacillati</taxon>
        <taxon>Actinomycetota</taxon>
        <taxon>Actinomycetes</taxon>
        <taxon>Micromonosporales</taxon>
        <taxon>Micromonosporaceae</taxon>
    </lineage>
</organism>
<protein>
    <recommendedName>
        <fullName evidence="5">TauD/TfdA-like domain-containing protein</fullName>
    </recommendedName>
</protein>
<name>A0ABQ5R573_9ACTN</name>
<evidence type="ECO:0000256" key="3">
    <source>
        <dbReference type="ARBA" id="ARBA00023004"/>
    </source>
</evidence>
<proteinExistence type="predicted"/>
<comment type="caution">
    <text evidence="6">The sequence shown here is derived from an EMBL/GenBank/DDBJ whole genome shotgun (WGS) entry which is preliminary data.</text>
</comment>
<evidence type="ECO:0000256" key="4">
    <source>
        <dbReference type="ARBA" id="ARBA00023194"/>
    </source>
</evidence>
<evidence type="ECO:0000259" key="5">
    <source>
        <dbReference type="Pfam" id="PF02668"/>
    </source>
</evidence>
<sequence>MVGAVDYSWQVPYTDDHHALANQIMRGLDGFPGFALVSGVPVDDLTPEQACGFAPELLKSVGDPLLQGPEGAMSLGWLVRDEGSSRFRSDGTYRPGIYTSKSADDLDIHNDGAMNPHGHEVDMFGLLCLGTASAGGESTLIRTPAVIEVLRREFPREFERLCQPYAFERSHVAQSGQAPVMWAPIFDLGGARPRVRCNRQRVEMAPAITGVPLDASDLAALDALDEVLGRRDLQYKLTLARGDLLVVDDNAVLHKRGAFTDDPAAGQRRCLVRVLLARHAAGGQA</sequence>
<keyword evidence="3" id="KW-0408">Iron</keyword>
<accession>A0ABQ5R573</accession>
<comment type="cofactor">
    <cofactor evidence="1">
        <name>Fe(2+)</name>
        <dbReference type="ChEBI" id="CHEBI:29033"/>
    </cofactor>
</comment>
<evidence type="ECO:0000256" key="1">
    <source>
        <dbReference type="ARBA" id="ARBA00001954"/>
    </source>
</evidence>
<dbReference type="Pfam" id="PF02668">
    <property type="entry name" value="TauD"/>
    <property type="match status" value="1"/>
</dbReference>
<keyword evidence="2" id="KW-0560">Oxidoreductase</keyword>
<dbReference type="InterPro" id="IPR003819">
    <property type="entry name" value="TauD/TfdA-like"/>
</dbReference>
<keyword evidence="4" id="KW-0045">Antibiotic biosynthesis</keyword>
<evidence type="ECO:0000313" key="7">
    <source>
        <dbReference type="Proteomes" id="UP001144280"/>
    </source>
</evidence>
<dbReference type="InterPro" id="IPR042098">
    <property type="entry name" value="TauD-like_sf"/>
</dbReference>
<dbReference type="PANTHER" id="PTHR10696:SF56">
    <property type="entry name" value="TAUD_TFDA-LIKE DOMAIN-CONTAINING PROTEIN"/>
    <property type="match status" value="1"/>
</dbReference>
<dbReference type="SUPFAM" id="SSF51197">
    <property type="entry name" value="Clavaminate synthase-like"/>
    <property type="match status" value="1"/>
</dbReference>
<dbReference type="Proteomes" id="UP001144280">
    <property type="component" value="Unassembled WGS sequence"/>
</dbReference>
<gene>
    <name evidence="6" type="ORF">Pa4123_69670</name>
</gene>
<evidence type="ECO:0000313" key="6">
    <source>
        <dbReference type="EMBL" id="GLI01691.1"/>
    </source>
</evidence>
<keyword evidence="7" id="KW-1185">Reference proteome</keyword>
<feature type="domain" description="TauD/TfdA-like" evidence="5">
    <location>
        <begin position="15"/>
        <end position="274"/>
    </location>
</feature>
<dbReference type="InterPro" id="IPR050411">
    <property type="entry name" value="AlphaKG_dependent_hydroxylases"/>
</dbReference>
<evidence type="ECO:0000256" key="2">
    <source>
        <dbReference type="ARBA" id="ARBA00023002"/>
    </source>
</evidence>
<reference evidence="6" key="1">
    <citation type="submission" date="2022-12" db="EMBL/GenBank/DDBJ databases">
        <title>New Phytohabitans aurantiacus sp. RD004123 nov., an actinomycete isolated from soil.</title>
        <authorList>
            <person name="Triningsih D.W."/>
            <person name="Harunari E."/>
            <person name="Igarashi Y."/>
        </authorList>
    </citation>
    <scope>NUCLEOTIDE SEQUENCE</scope>
    <source>
        <strain evidence="6">RD004123</strain>
    </source>
</reference>